<dbReference type="Proteomes" id="UP000199072">
    <property type="component" value="Unassembled WGS sequence"/>
</dbReference>
<proteinExistence type="inferred from homology"/>
<keyword evidence="5" id="KW-1185">Reference proteome</keyword>
<name>A0A1G6XCI6_9SPHI</name>
<evidence type="ECO:0000256" key="2">
    <source>
        <dbReference type="SAM" id="Phobius"/>
    </source>
</evidence>
<evidence type="ECO:0000313" key="5">
    <source>
        <dbReference type="Proteomes" id="UP000199072"/>
    </source>
</evidence>
<dbReference type="PANTHER" id="PTHR43819">
    <property type="entry name" value="ARCHAEAL-TYPE GLUTAMATE SYNTHASE [NADPH]"/>
    <property type="match status" value="1"/>
</dbReference>
<keyword evidence="2" id="KW-0472">Membrane</keyword>
<dbReference type="PANTHER" id="PTHR43819:SF1">
    <property type="entry name" value="ARCHAEAL-TYPE GLUTAMATE SYNTHASE [NADPH]"/>
    <property type="match status" value="1"/>
</dbReference>
<evidence type="ECO:0000313" key="4">
    <source>
        <dbReference type="EMBL" id="SDD75503.1"/>
    </source>
</evidence>
<reference evidence="4 5" key="1">
    <citation type="submission" date="2016-10" db="EMBL/GenBank/DDBJ databases">
        <authorList>
            <person name="de Groot N.N."/>
        </authorList>
    </citation>
    <scope>NUCLEOTIDE SEQUENCE [LARGE SCALE GENOMIC DNA]</scope>
    <source>
        <strain evidence="4 5">47C3B</strain>
    </source>
</reference>
<protein>
    <submittedName>
        <fullName evidence="4">Glutamate synthase conserved region-containing protein</fullName>
    </submittedName>
</protein>
<dbReference type="InterPro" id="IPR013785">
    <property type="entry name" value="Aldolase_TIM"/>
</dbReference>
<sequence length="466" mass="52679">MKNFRFKSVTGLFFALFFILNIYVIIAGIIATNHLLIVCGILLSVFQFYMHEQFRKKSGILKNYPYRVMLKNFLGFMPPKLQGVFFPRDTSKNLLNQKQREIVTLRSRNQLTEIIQNNLLCSSDPGFEYLQVNNSFINLQSEDFRVEIGSGQCRQPYSLSILNFGRLNQKQLSKKYVHALSQGANIRNCAVNTGEDGLSSHLIRGGSDLVWYIRHDDCSLRNNDRSLNETLIRTIALKPYVKMIEVKFLLEDLPVTKRGLTAFTIFSFVKSLRALSQGKPIGIHLQNPGKNILSFLGTGMITTGVHLDFITIEGLSSGITMLQNTGIFQQAFFESIATARKMVKHFCLSTKIVAAGVIVTEYDLLRAIALGADACFNASDTLMATGSPTDWLKTRQDVQSTRIANFHRNTLAAARNLMELCWYEKLSEVNPADFFRKINGLETKTLEELIFQTDSAVPHPLYVNLN</sequence>
<gene>
    <name evidence="4" type="ORF">SAMN05216464_102475</name>
</gene>
<dbReference type="EMBL" id="FNAI01000002">
    <property type="protein sequence ID" value="SDD75503.1"/>
    <property type="molecule type" value="Genomic_DNA"/>
</dbReference>
<dbReference type="GO" id="GO:0006537">
    <property type="term" value="P:glutamate biosynthetic process"/>
    <property type="evidence" value="ECO:0007669"/>
    <property type="project" value="InterPro"/>
</dbReference>
<evidence type="ECO:0000259" key="3">
    <source>
        <dbReference type="Pfam" id="PF01645"/>
    </source>
</evidence>
<dbReference type="STRING" id="1391627.SAMN05216464_102475"/>
<keyword evidence="2" id="KW-1133">Transmembrane helix</keyword>
<dbReference type="OrthoDB" id="9758182at2"/>
<dbReference type="SUPFAM" id="SSF51395">
    <property type="entry name" value="FMN-linked oxidoreductases"/>
    <property type="match status" value="1"/>
</dbReference>
<organism evidence="4 5">
    <name type="scientific">Mucilaginibacter pineti</name>
    <dbReference type="NCBI Taxonomy" id="1391627"/>
    <lineage>
        <taxon>Bacteria</taxon>
        <taxon>Pseudomonadati</taxon>
        <taxon>Bacteroidota</taxon>
        <taxon>Sphingobacteriia</taxon>
        <taxon>Sphingobacteriales</taxon>
        <taxon>Sphingobacteriaceae</taxon>
        <taxon>Mucilaginibacter</taxon>
    </lineage>
</organism>
<comment type="similarity">
    <text evidence="1">Belongs to the glutamate synthase family.</text>
</comment>
<dbReference type="GO" id="GO:0015930">
    <property type="term" value="F:glutamate synthase activity"/>
    <property type="evidence" value="ECO:0007669"/>
    <property type="project" value="InterPro"/>
</dbReference>
<dbReference type="Pfam" id="PF01645">
    <property type="entry name" value="Glu_synthase"/>
    <property type="match status" value="1"/>
</dbReference>
<accession>A0A1G6XCI6</accession>
<feature type="domain" description="Glutamate synthase" evidence="3">
    <location>
        <begin position="267"/>
        <end position="386"/>
    </location>
</feature>
<dbReference type="AlphaFoldDB" id="A0A1G6XCI6"/>
<evidence type="ECO:0000256" key="1">
    <source>
        <dbReference type="ARBA" id="ARBA00009716"/>
    </source>
</evidence>
<dbReference type="InterPro" id="IPR002932">
    <property type="entry name" value="Glu_synthdom"/>
</dbReference>
<feature type="transmembrane region" description="Helical" evidence="2">
    <location>
        <begin position="12"/>
        <end position="29"/>
    </location>
</feature>
<dbReference type="RefSeq" id="WP_091146543.1">
    <property type="nucleotide sequence ID" value="NZ_FNAI01000002.1"/>
</dbReference>
<keyword evidence="2" id="KW-0812">Transmembrane</keyword>
<dbReference type="Gene3D" id="3.20.20.70">
    <property type="entry name" value="Aldolase class I"/>
    <property type="match status" value="1"/>
</dbReference>